<organism evidence="2 3">
    <name type="scientific">Nothophoma quercina</name>
    <dbReference type="NCBI Taxonomy" id="749835"/>
    <lineage>
        <taxon>Eukaryota</taxon>
        <taxon>Fungi</taxon>
        <taxon>Dikarya</taxon>
        <taxon>Ascomycota</taxon>
        <taxon>Pezizomycotina</taxon>
        <taxon>Dothideomycetes</taxon>
        <taxon>Pleosporomycetidae</taxon>
        <taxon>Pleosporales</taxon>
        <taxon>Pleosporineae</taxon>
        <taxon>Didymellaceae</taxon>
        <taxon>Nothophoma</taxon>
    </lineage>
</organism>
<accession>A0ABR3S488</accession>
<sequence length="143" mass="15695">MTDPKNTLTARENEVLALAWQCFGADPKYTSSSARFAFNNIKRKLKNMAASVDESNPTPLAGKGGPKRKRPARAAAANDEEGEKLKPKKRGKKTAVPDMLGDEVDEMLGLGKKEEEEAKVKNEPQEMRFGWGAGGEECEENKV</sequence>
<name>A0ABR3S488_9PLEO</name>
<feature type="compositionally biased region" description="Basic and acidic residues" evidence="1">
    <location>
        <begin position="111"/>
        <end position="126"/>
    </location>
</feature>
<dbReference type="EMBL" id="JAKIXB020000001">
    <property type="protein sequence ID" value="KAL1611491.1"/>
    <property type="molecule type" value="Genomic_DNA"/>
</dbReference>
<keyword evidence="3" id="KW-1185">Reference proteome</keyword>
<evidence type="ECO:0000256" key="1">
    <source>
        <dbReference type="SAM" id="MobiDB-lite"/>
    </source>
</evidence>
<protein>
    <submittedName>
        <fullName evidence="2">Uncharacterized protein</fullName>
    </submittedName>
</protein>
<proteinExistence type="predicted"/>
<reference evidence="2 3" key="1">
    <citation type="submission" date="2024-02" db="EMBL/GenBank/DDBJ databases">
        <title>De novo assembly and annotation of 12 fungi associated with fruit tree decline syndrome in Ontario, Canada.</title>
        <authorList>
            <person name="Sulman M."/>
            <person name="Ellouze W."/>
            <person name="Ilyukhin E."/>
        </authorList>
    </citation>
    <scope>NUCLEOTIDE SEQUENCE [LARGE SCALE GENOMIC DNA]</scope>
    <source>
        <strain evidence="2 3">M97-236</strain>
    </source>
</reference>
<evidence type="ECO:0000313" key="2">
    <source>
        <dbReference type="EMBL" id="KAL1611491.1"/>
    </source>
</evidence>
<comment type="caution">
    <text evidence="2">The sequence shown here is derived from an EMBL/GenBank/DDBJ whole genome shotgun (WGS) entry which is preliminary data.</text>
</comment>
<gene>
    <name evidence="2" type="ORF">SLS59_000210</name>
</gene>
<feature type="region of interest" description="Disordered" evidence="1">
    <location>
        <begin position="48"/>
        <end position="143"/>
    </location>
</feature>
<evidence type="ECO:0000313" key="3">
    <source>
        <dbReference type="Proteomes" id="UP001521222"/>
    </source>
</evidence>
<dbReference type="Proteomes" id="UP001521222">
    <property type="component" value="Unassembled WGS sequence"/>
</dbReference>